<keyword evidence="5 8" id="KW-0472">Membrane</keyword>
<evidence type="ECO:0000256" key="8">
    <source>
        <dbReference type="SAM" id="Phobius"/>
    </source>
</evidence>
<reference evidence="12" key="1">
    <citation type="submission" date="2024-06" db="EMBL/GenBank/DDBJ databases">
        <title>Draft Genome Sequences of Epichloe bromicola Strains Isolated from Elymus ciliaris.</title>
        <authorList>
            <consortium name="Epichloe bromicola genome sequencing consortium"/>
            <person name="Miura A."/>
            <person name="Imano S."/>
            <person name="Ashida A."/>
            <person name="Sato I."/>
            <person name="Chiba S."/>
            <person name="Tanaka A."/>
            <person name="Camagna M."/>
            <person name="Takemoto D."/>
        </authorList>
    </citation>
    <scope>NUCLEOTIDE SEQUENCE [LARGE SCALE GENOMIC DNA]</scope>
    <source>
        <strain evidence="12">DP</strain>
    </source>
</reference>
<evidence type="ECO:0000313" key="11">
    <source>
        <dbReference type="EMBL" id="GAB0135162.1"/>
    </source>
</evidence>
<dbReference type="PANTHER" id="PTHR12223:SF28">
    <property type="entry name" value="LECTIN, MANNOSE BINDING 1 LIKE"/>
    <property type="match status" value="1"/>
</dbReference>
<dbReference type="Proteomes" id="UP001562357">
    <property type="component" value="Unassembled WGS sequence"/>
</dbReference>
<evidence type="ECO:0000256" key="2">
    <source>
        <dbReference type="ARBA" id="ARBA00022692"/>
    </source>
</evidence>
<evidence type="ECO:0000256" key="7">
    <source>
        <dbReference type="SAM" id="MobiDB-lite"/>
    </source>
</evidence>
<comment type="subcellular location">
    <subcellularLocation>
        <location evidence="1">Membrane</location>
        <topology evidence="1">Single-pass type I membrane protein</topology>
    </subcellularLocation>
</comment>
<evidence type="ECO:0000256" key="1">
    <source>
        <dbReference type="ARBA" id="ARBA00004479"/>
    </source>
</evidence>
<dbReference type="SUPFAM" id="SSF49899">
    <property type="entry name" value="Concanavalin A-like lectins/glucanases"/>
    <property type="match status" value="1"/>
</dbReference>
<feature type="compositionally biased region" description="Polar residues" evidence="7">
    <location>
        <begin position="272"/>
        <end position="285"/>
    </location>
</feature>
<feature type="transmembrane region" description="Helical" evidence="8">
    <location>
        <begin position="404"/>
        <end position="422"/>
    </location>
</feature>
<dbReference type="PROSITE" id="PS51328">
    <property type="entry name" value="L_LECTIN_LIKE"/>
    <property type="match status" value="1"/>
</dbReference>
<evidence type="ECO:0000256" key="9">
    <source>
        <dbReference type="SAM" id="SignalP"/>
    </source>
</evidence>
<sequence length="434" mass="48173">MRFFSNSVASATLLAATLSQAQILINEQSFGHSGRLSAADGRITHFSISGQPQHPEILSNKIILTPMAPGNQRSSIWADSPLTRSTWVADVDFRASGPDRAGGNLNIWYARRGKEEVGTNSVYTAGKFDGLVLVVDSHGGSGGMIRGFLNDGNVDHVSQPNVDKLAFGQCSYYYRNLGRPSQIKLRQTISNFRVEIDGKLCFETDKVSLPAGYHFGITAATPDNPDSFEIFKFVVMSDSTISGEQNKGQEHTSRQHQPDGHNHGQQQQHGGNTNDYTHSSPDQPADIFQTSKEQFEDVHSRLQFASHQISSVYEAVSKHHQMDERRSEEMKHAVDSLRHELAALRQVGDLQTKMRELQAEIHSMHQDMRQKLTTHGESLEAKLRNHHGSLAQAMSDSVPGHGKLMFFFVGTQIVLLAGYVVYTRSRASSPKKYL</sequence>
<dbReference type="Gene3D" id="2.60.120.200">
    <property type="match status" value="1"/>
</dbReference>
<evidence type="ECO:0000256" key="5">
    <source>
        <dbReference type="ARBA" id="ARBA00023136"/>
    </source>
</evidence>
<dbReference type="EMBL" id="BAAFGZ010000113">
    <property type="protein sequence ID" value="GAB0135162.1"/>
    <property type="molecule type" value="Genomic_DNA"/>
</dbReference>
<keyword evidence="3 9" id="KW-0732">Signal</keyword>
<dbReference type="InterPro" id="IPR013320">
    <property type="entry name" value="ConA-like_dom_sf"/>
</dbReference>
<feature type="region of interest" description="Disordered" evidence="7">
    <location>
        <begin position="242"/>
        <end position="285"/>
    </location>
</feature>
<gene>
    <name evidence="11" type="primary">g3509</name>
    <name evidence="11" type="ORF">EsDP_00003509</name>
</gene>
<proteinExistence type="predicted"/>
<keyword evidence="4 8" id="KW-1133">Transmembrane helix</keyword>
<keyword evidence="6" id="KW-0175">Coiled coil</keyword>
<keyword evidence="12" id="KW-1185">Reference proteome</keyword>
<feature type="chain" id="PRO_5047399019" description="L-type lectin-like domain-containing protein" evidence="9">
    <location>
        <begin position="22"/>
        <end position="434"/>
    </location>
</feature>
<evidence type="ECO:0000313" key="12">
    <source>
        <dbReference type="Proteomes" id="UP001562357"/>
    </source>
</evidence>
<evidence type="ECO:0000259" key="10">
    <source>
        <dbReference type="PROSITE" id="PS51328"/>
    </source>
</evidence>
<evidence type="ECO:0000256" key="6">
    <source>
        <dbReference type="SAM" id="Coils"/>
    </source>
</evidence>
<dbReference type="InterPro" id="IPR051136">
    <property type="entry name" value="Intracellular_Lectin-GPT"/>
</dbReference>
<evidence type="ECO:0000256" key="3">
    <source>
        <dbReference type="ARBA" id="ARBA00022729"/>
    </source>
</evidence>
<accession>A0ABQ0CNZ5</accession>
<feature type="signal peptide" evidence="9">
    <location>
        <begin position="1"/>
        <end position="21"/>
    </location>
</feature>
<feature type="coiled-coil region" evidence="6">
    <location>
        <begin position="327"/>
        <end position="367"/>
    </location>
</feature>
<feature type="domain" description="L-type lectin-like" evidence="10">
    <location>
        <begin position="22"/>
        <end position="238"/>
    </location>
</feature>
<organism evidence="11 12">
    <name type="scientific">Epichloe bromicola</name>
    <dbReference type="NCBI Taxonomy" id="79588"/>
    <lineage>
        <taxon>Eukaryota</taxon>
        <taxon>Fungi</taxon>
        <taxon>Dikarya</taxon>
        <taxon>Ascomycota</taxon>
        <taxon>Pezizomycotina</taxon>
        <taxon>Sordariomycetes</taxon>
        <taxon>Hypocreomycetidae</taxon>
        <taxon>Hypocreales</taxon>
        <taxon>Clavicipitaceae</taxon>
        <taxon>Epichloe</taxon>
    </lineage>
</organism>
<dbReference type="PANTHER" id="PTHR12223">
    <property type="entry name" value="VESICULAR MANNOSE-BINDING LECTIN"/>
    <property type="match status" value="1"/>
</dbReference>
<protein>
    <recommendedName>
        <fullName evidence="10">L-type lectin-like domain-containing protein</fullName>
    </recommendedName>
</protein>
<dbReference type="CDD" id="cd06903">
    <property type="entry name" value="lectin_EMP46_EMP47"/>
    <property type="match status" value="1"/>
</dbReference>
<dbReference type="InterPro" id="IPR005052">
    <property type="entry name" value="Lectin_leg"/>
</dbReference>
<evidence type="ECO:0000256" key="4">
    <source>
        <dbReference type="ARBA" id="ARBA00022989"/>
    </source>
</evidence>
<dbReference type="InterPro" id="IPR035661">
    <property type="entry name" value="EMP46/EMP47_N"/>
</dbReference>
<dbReference type="Pfam" id="PF03388">
    <property type="entry name" value="Lectin_leg-like"/>
    <property type="match status" value="1"/>
</dbReference>
<name>A0ABQ0CNZ5_9HYPO</name>
<keyword evidence="2 8" id="KW-0812">Transmembrane</keyword>
<feature type="compositionally biased region" description="Basic and acidic residues" evidence="7">
    <location>
        <begin position="247"/>
        <end position="262"/>
    </location>
</feature>
<comment type="caution">
    <text evidence="11">The sequence shown here is derived from an EMBL/GenBank/DDBJ whole genome shotgun (WGS) entry which is preliminary data.</text>
</comment>